<reference evidence="2 3" key="1">
    <citation type="submission" date="2019-01" db="EMBL/GenBank/DDBJ databases">
        <title>Lactibacter flavus gen. nov., sp. nov., a novel bacterium of the family Propionibacteriaceae isolated from raw milk and dairy products.</title>
        <authorList>
            <person name="Huptas C."/>
            <person name="Wenning M."/>
            <person name="Breitenwieser F."/>
            <person name="Doll E."/>
            <person name="Von Neubeck M."/>
            <person name="Busse H.-J."/>
            <person name="Scherer S."/>
        </authorList>
    </citation>
    <scope>NUCLEOTIDE SEQUENCE [LARGE SCALE GENOMIC DNA]</scope>
    <source>
        <strain evidence="2 3">KCTC 33808</strain>
    </source>
</reference>
<dbReference type="AlphaFoldDB" id="A0A4Q9KCK5"/>
<organism evidence="2 3">
    <name type="scientific">Propioniciclava sinopodophylli</name>
    <dbReference type="NCBI Taxonomy" id="1837344"/>
    <lineage>
        <taxon>Bacteria</taxon>
        <taxon>Bacillati</taxon>
        <taxon>Actinomycetota</taxon>
        <taxon>Actinomycetes</taxon>
        <taxon>Propionibacteriales</taxon>
        <taxon>Propionibacteriaceae</taxon>
        <taxon>Propioniciclava</taxon>
    </lineage>
</organism>
<evidence type="ECO:0000313" key="2">
    <source>
        <dbReference type="EMBL" id="TBT84010.1"/>
    </source>
</evidence>
<dbReference type="Pfam" id="PF09848">
    <property type="entry name" value="SLFN-g3_helicase"/>
    <property type="match status" value="1"/>
</dbReference>
<evidence type="ECO:0000313" key="3">
    <source>
        <dbReference type="Proteomes" id="UP000292373"/>
    </source>
</evidence>
<dbReference type="InterPro" id="IPR018647">
    <property type="entry name" value="SLFN_3-like_DNA/RNA_helicase"/>
</dbReference>
<dbReference type="RefSeq" id="WP_131168520.1">
    <property type="nucleotide sequence ID" value="NZ_SDMQ01000009.1"/>
</dbReference>
<proteinExistence type="predicted"/>
<dbReference type="EMBL" id="SDMQ01000009">
    <property type="protein sequence ID" value="TBT84010.1"/>
    <property type="molecule type" value="Genomic_DNA"/>
</dbReference>
<feature type="domain" description="Schlafen group 3-like DNA/RNA helicase" evidence="1">
    <location>
        <begin position="16"/>
        <end position="174"/>
    </location>
</feature>
<dbReference type="Proteomes" id="UP000292373">
    <property type="component" value="Unassembled WGS sequence"/>
</dbReference>
<dbReference type="OrthoDB" id="3193269at2"/>
<keyword evidence="3" id="KW-1185">Reference proteome</keyword>
<gene>
    <name evidence="2" type="ORF">ET989_10125</name>
</gene>
<accession>A0A4Q9KCK5</accession>
<name>A0A4Q9KCK5_9ACTN</name>
<comment type="caution">
    <text evidence="2">The sequence shown here is derived from an EMBL/GenBank/DDBJ whole genome shotgun (WGS) entry which is preliminary data.</text>
</comment>
<sequence>MDAVALLVRDALGSFDGYDLRFFDDPADMRAELLRLDAEVGLARLVAGFAWPWVSKSDKGAFDITVDRLALRWNATDKDWINAPGSVLEVGSIHTVQGYDLNYAGVIIGPDLRYDEASARIVVDRANYHDKKGKENNPKLGRQVTDDDLLTYITNIYAVLLTRGMRGTFVYVCDPALREHLRPFFSANSGKAG</sequence>
<evidence type="ECO:0000259" key="1">
    <source>
        <dbReference type="Pfam" id="PF09848"/>
    </source>
</evidence>
<protein>
    <submittedName>
        <fullName evidence="2">DUF2075 domain-containing protein</fullName>
    </submittedName>
</protein>